<keyword evidence="2" id="KW-1185">Reference proteome</keyword>
<protein>
    <submittedName>
        <fullName evidence="1">Fimbria/pilus outer membrane usher protein</fullName>
    </submittedName>
</protein>
<organism evidence="1 2">
    <name type="scientific">Pseudomonas allii</name>
    <dbReference type="NCBI Taxonomy" id="2740531"/>
    <lineage>
        <taxon>Bacteria</taxon>
        <taxon>Pseudomonadati</taxon>
        <taxon>Pseudomonadota</taxon>
        <taxon>Gammaproteobacteria</taxon>
        <taxon>Pseudomonadales</taxon>
        <taxon>Pseudomonadaceae</taxon>
        <taxon>Pseudomonas</taxon>
    </lineage>
</organism>
<name>A0ACC6LAA1_9PSED</name>
<proteinExistence type="predicted"/>
<dbReference type="EMBL" id="JAVLRO010000003">
    <property type="protein sequence ID" value="MDR9875398.1"/>
    <property type="molecule type" value="Genomic_DNA"/>
</dbReference>
<gene>
    <name evidence="1" type="ORF">RJC98_09405</name>
</gene>
<comment type="caution">
    <text evidence="1">The sequence shown here is derived from an EMBL/GenBank/DDBJ whole genome shotgun (WGS) entry which is preliminary data.</text>
</comment>
<sequence length="857" mass="91678">MNRQSMLAGLISAALTSIEHVTAAEPVFDLQAFSSEGAAVDVSRFSRYDLISPGTHLMEIIVNGQPMGRREVTFMTPDAQADAVPCVDRDLLLQLGVAPERIGTLLTASECPALEDWLPAATSRVDAAALEWAVSLPQVYVKQLPRGFIDPSYWDEGIDAGLLNYTFSTTRMTAGAGTDRAYLGLNAGLNLGRWRLRHQGAQAWDSATGQPPYQNTSTFAQRSLPMWQAQLRLGDSFSSGQILEGIRVRGVTLASDERMLAPSLQGYAPLVRGMAEGNATVTIRQNGYTLYETTVAPGPFEINDLPATGYGGDLTVSVTEVDGRRNTFTVPYSATPLLLRAGARHYHVSLGQVNQLGMTAGMPAMVQGTLAQGVADGLTVYGGGTKTQGYHQGKLGVALSTALGVLSLEATGSRTLLDGQGNRSGHSLGLGYYKSVPTSGTHFALGMYRYSTPGYFSLYDALSAQEGLRKGYGADRLARQKSRLDLNISQQLGGGTLTLSGSSTAYWQRQQGRQTTFSVSYGATWKRLGWNVSMQRSRIEDTRLRDEQRRSPREHSDALFFGDVGQRGRLDNRITLTLSMPLGAGLRAPTLTSTQHWDRGDRRGSQQQLGINGLLGEDASAHYGVWASRSAAAGSRASAVNAYTGYRGEAVAMRLGYGQSSQGAQLAFSADGAVVAHPDGLILSQSLGESAALVHAPNAQGAALNSGNAHIGADGYAVAPNLQAFRRNVVTLDPNGMPVDVELLESSQSVVPTLGALTLLRFKVASGRAVIVKARRDNGQPLPFAAQVFDEQGREVGVVGQASKAFVRDISDSGRLTVRWSDAVDGRCAIVYQLPSRPSAERQRSAQVWEGRCVAIP</sequence>
<dbReference type="Proteomes" id="UP001244872">
    <property type="component" value="Unassembled WGS sequence"/>
</dbReference>
<accession>A0ACC6LAA1</accession>
<reference evidence="1" key="1">
    <citation type="submission" date="2023-07" db="EMBL/GenBank/DDBJ databases">
        <title>Bioagumentation of soil contaminated with hydrocarbons using Pseudomonas poae 7b strain.</title>
        <authorList>
            <person name="Kumor A."/>
        </authorList>
    </citation>
    <scope>NUCLEOTIDE SEQUENCE</scope>
    <source>
        <strain evidence="1">7b</strain>
    </source>
</reference>
<evidence type="ECO:0000313" key="1">
    <source>
        <dbReference type="EMBL" id="MDR9875398.1"/>
    </source>
</evidence>
<evidence type="ECO:0000313" key="2">
    <source>
        <dbReference type="Proteomes" id="UP001244872"/>
    </source>
</evidence>